<dbReference type="PANTHER" id="PTHR31600">
    <property type="entry name" value="TINY MACROCYSTS PROTEIN B-RELATED"/>
    <property type="match status" value="1"/>
</dbReference>
<evidence type="ECO:0000256" key="2">
    <source>
        <dbReference type="SAM" id="Phobius"/>
    </source>
</evidence>
<sequence>MTGTFPVKRAGTRRGLMKKSASSRYDNQERSLTGIHHFSARRYVLAVGLYAIFIIFTVFLSAVVMSIAASSYNSMHLTSHRIISAASIRSLAIEMASKSYWDPNTVSPRLVNISTLRVELEDEAEYLKSLHDELVHDTNPAHPSALLNAYQRDLLLNHACLRTSNSCLSQSHDFYTFTHSGLDALVSNYVDRAKALARGPLSKLVLGDQDFGFIWQIMPEDLMLGLNRSAQGVVEEDYQLQNVETVLEGVSLAAMIITFLFYYLRILRPFLKKTESESHRAAILIGFMPDIPEMDAFLARMKKIQRNTDFNSKNKRQSCKESVLACMRRRKNRNAAKVAPDTGRAITPPTTPAFPGAPRRLSDSGIGEAIVKGQSKSTVAFSNARSSGKLTGIGSKYRPRSQTMSPKGGGTGSSGVFNPIGEVHHTGSAKIIVTKDEASEGTQDRSRVNTESLDEKKMKLKSQDSFSGGKPRAAASMDEGKEGKDRVTIGSGKGDSAFLSEEEGDFEMDGFLGVSEGEMLDETSRPSQV</sequence>
<keyword evidence="2" id="KW-0812">Transmembrane</keyword>
<organism evidence="3">
    <name type="scientific">Palpitomonas bilix</name>
    <dbReference type="NCBI Taxonomy" id="652834"/>
    <lineage>
        <taxon>Eukaryota</taxon>
        <taxon>Eukaryota incertae sedis</taxon>
    </lineage>
</organism>
<keyword evidence="2" id="KW-0472">Membrane</keyword>
<reference evidence="3" key="1">
    <citation type="submission" date="2021-01" db="EMBL/GenBank/DDBJ databases">
        <authorList>
            <person name="Corre E."/>
            <person name="Pelletier E."/>
            <person name="Niang G."/>
            <person name="Scheremetjew M."/>
            <person name="Finn R."/>
            <person name="Kale V."/>
            <person name="Holt S."/>
            <person name="Cochrane G."/>
            <person name="Meng A."/>
            <person name="Brown T."/>
            <person name="Cohen L."/>
        </authorList>
    </citation>
    <scope>NUCLEOTIDE SEQUENCE</scope>
    <source>
        <strain evidence="3">NIES-2562</strain>
    </source>
</reference>
<evidence type="ECO:0000256" key="1">
    <source>
        <dbReference type="SAM" id="MobiDB-lite"/>
    </source>
</evidence>
<feature type="region of interest" description="Disordered" evidence="1">
    <location>
        <begin position="435"/>
        <end position="529"/>
    </location>
</feature>
<dbReference type="AlphaFoldDB" id="A0A7S3GAW0"/>
<evidence type="ECO:0000313" key="3">
    <source>
        <dbReference type="EMBL" id="CAE0260373.1"/>
    </source>
</evidence>
<accession>A0A7S3GAW0</accession>
<dbReference type="InterPro" id="IPR052994">
    <property type="entry name" value="Tiny_macrocysts_regulators"/>
</dbReference>
<protein>
    <submittedName>
        <fullName evidence="3">Uncharacterized protein</fullName>
    </submittedName>
</protein>
<proteinExistence type="predicted"/>
<keyword evidence="2" id="KW-1133">Transmembrane helix</keyword>
<feature type="region of interest" description="Disordered" evidence="1">
    <location>
        <begin position="389"/>
        <end position="414"/>
    </location>
</feature>
<feature type="compositionally biased region" description="Low complexity" evidence="1">
    <location>
        <begin position="344"/>
        <end position="358"/>
    </location>
</feature>
<name>A0A7S3GAW0_9EUKA</name>
<feature type="compositionally biased region" description="Basic and acidic residues" evidence="1">
    <location>
        <begin position="478"/>
        <end position="487"/>
    </location>
</feature>
<dbReference type="PANTHER" id="PTHR31600:SF2">
    <property type="entry name" value="GAMETE ENRICHED GENE 10 PROTEIN-RELATED"/>
    <property type="match status" value="1"/>
</dbReference>
<feature type="region of interest" description="Disordered" evidence="1">
    <location>
        <begin position="333"/>
        <end position="358"/>
    </location>
</feature>
<feature type="compositionally biased region" description="Basic and acidic residues" evidence="1">
    <location>
        <begin position="435"/>
        <end position="457"/>
    </location>
</feature>
<gene>
    <name evidence="3" type="ORF">PBIL07802_LOCUS22652</name>
</gene>
<feature type="transmembrane region" description="Helical" evidence="2">
    <location>
        <begin position="43"/>
        <end position="69"/>
    </location>
</feature>
<dbReference type="EMBL" id="HBIB01034888">
    <property type="protein sequence ID" value="CAE0260373.1"/>
    <property type="molecule type" value="Transcribed_RNA"/>
</dbReference>